<dbReference type="SUPFAM" id="SSF53474">
    <property type="entry name" value="alpha/beta-Hydrolases"/>
    <property type="match status" value="1"/>
</dbReference>
<reference evidence="3" key="1">
    <citation type="submission" date="2017-06" db="EMBL/GenBank/DDBJ databases">
        <authorList>
            <person name="Varghese N."/>
            <person name="Submissions S."/>
        </authorList>
    </citation>
    <scope>NUCLEOTIDE SEQUENCE [LARGE SCALE GENOMIC DNA]</scope>
    <source>
        <strain evidence="3">DSM 44485</strain>
    </source>
</reference>
<dbReference type="InterPro" id="IPR000073">
    <property type="entry name" value="AB_hydrolase_1"/>
</dbReference>
<dbReference type="EMBL" id="FZNP01000001">
    <property type="protein sequence ID" value="SNR24072.1"/>
    <property type="molecule type" value="Genomic_DNA"/>
</dbReference>
<evidence type="ECO:0000313" key="2">
    <source>
        <dbReference type="EMBL" id="SNR24072.1"/>
    </source>
</evidence>
<evidence type="ECO:0000259" key="1">
    <source>
        <dbReference type="Pfam" id="PF12697"/>
    </source>
</evidence>
<keyword evidence="3" id="KW-1185">Reference proteome</keyword>
<dbReference type="Gene3D" id="3.40.50.1820">
    <property type="entry name" value="alpha/beta hydrolase"/>
    <property type="match status" value="1"/>
</dbReference>
<dbReference type="InterPro" id="IPR050471">
    <property type="entry name" value="AB_hydrolase"/>
</dbReference>
<evidence type="ECO:0000313" key="3">
    <source>
        <dbReference type="Proteomes" id="UP000198420"/>
    </source>
</evidence>
<dbReference type="PANTHER" id="PTHR43433">
    <property type="entry name" value="HYDROLASE, ALPHA/BETA FOLD FAMILY PROTEIN"/>
    <property type="match status" value="1"/>
</dbReference>
<dbReference type="AlphaFoldDB" id="A0A238UPM6"/>
<gene>
    <name evidence="2" type="ORF">SAMN06265355_101262</name>
</gene>
<accession>A0A238UPM6</accession>
<dbReference type="RefSeq" id="WP_089309693.1">
    <property type="nucleotide sequence ID" value="NZ_FZNP01000001.1"/>
</dbReference>
<organism evidence="2 3">
    <name type="scientific">Actinomadura mexicana</name>
    <dbReference type="NCBI Taxonomy" id="134959"/>
    <lineage>
        <taxon>Bacteria</taxon>
        <taxon>Bacillati</taxon>
        <taxon>Actinomycetota</taxon>
        <taxon>Actinomycetes</taxon>
        <taxon>Streptosporangiales</taxon>
        <taxon>Thermomonosporaceae</taxon>
        <taxon>Actinomadura</taxon>
    </lineage>
</organism>
<proteinExistence type="predicted"/>
<dbReference type="Proteomes" id="UP000198420">
    <property type="component" value="Unassembled WGS sequence"/>
</dbReference>
<dbReference type="GO" id="GO:0003824">
    <property type="term" value="F:catalytic activity"/>
    <property type="evidence" value="ECO:0007669"/>
    <property type="project" value="UniProtKB-ARBA"/>
</dbReference>
<dbReference type="Pfam" id="PF12697">
    <property type="entry name" value="Abhydrolase_6"/>
    <property type="match status" value="1"/>
</dbReference>
<protein>
    <submittedName>
        <fullName evidence="2">Pimeloyl-ACP methyl ester carboxylesterase</fullName>
    </submittedName>
</protein>
<feature type="domain" description="AB hydrolase-1" evidence="1">
    <location>
        <begin position="11"/>
        <end position="228"/>
    </location>
</feature>
<dbReference type="InterPro" id="IPR029058">
    <property type="entry name" value="AB_hydrolase_fold"/>
</dbReference>
<name>A0A238UPM6_9ACTN</name>
<dbReference type="PANTHER" id="PTHR43433:SF4">
    <property type="entry name" value="NON-HEME CHLOROPEROXIDASE-RELATED"/>
    <property type="match status" value="1"/>
</dbReference>
<dbReference type="OrthoDB" id="9808398at2"/>
<sequence length="236" mass="24523">MSGARAADPLVLLPGMLGDATVWDGVVAALGPETEVLRPRVDLDDSIAGLAARVLDGAPARFALAGHSLGGIVAMEVVRRAPGRITRLALLNTSAGAGSPAQRAGWARLAERVARGEFAAVAAESARATLPAVRRADPGLVSFNERMAGAVGPDGLLRQLRAQQSRIDLHPSLAAIDVPVLVLSGELDEVSPPALQRDLAEPIRTARHEVVPGCGHMSPLECPGEVAAHLRRWLAG</sequence>
<dbReference type="PRINTS" id="PR00111">
    <property type="entry name" value="ABHYDROLASE"/>
</dbReference>